<keyword evidence="5" id="KW-0813">Transport</keyword>
<evidence type="ECO:0000256" key="7">
    <source>
        <dbReference type="ARBA" id="ARBA00022795"/>
    </source>
</evidence>
<proteinExistence type="inferred from homology"/>
<evidence type="ECO:0000256" key="9">
    <source>
        <dbReference type="ARBA" id="ARBA00023225"/>
    </source>
</evidence>
<keyword evidence="8" id="KW-0653">Protein transport</keyword>
<evidence type="ECO:0000256" key="6">
    <source>
        <dbReference type="ARBA" id="ARBA00022490"/>
    </source>
</evidence>
<comment type="similarity">
    <text evidence="3">Belongs to the FliH family.</text>
</comment>
<feature type="region of interest" description="Disordered" evidence="11">
    <location>
        <begin position="32"/>
        <end position="62"/>
    </location>
</feature>
<keyword evidence="6" id="KW-0963">Cytoplasm</keyword>
<feature type="domain" description="Flagellar assembly protein FliH/Type III secretion system HrpE" evidence="12">
    <location>
        <begin position="165"/>
        <end position="279"/>
    </location>
</feature>
<dbReference type="InterPro" id="IPR000563">
    <property type="entry name" value="Flag_FliH"/>
</dbReference>
<feature type="coiled-coil region" evidence="10">
    <location>
        <begin position="93"/>
        <end position="183"/>
    </location>
</feature>
<dbReference type="RefSeq" id="WP_250603182.1">
    <property type="nucleotide sequence ID" value="NZ_JAMOKX010000001.1"/>
</dbReference>
<evidence type="ECO:0000313" key="14">
    <source>
        <dbReference type="Proteomes" id="UP001057522"/>
    </source>
</evidence>
<sequence>MNNINEHKNIITEERKSKHDIQKYSFRNMEVAKKQQTLDTKKDFAQKEPEPTISQTSPISQDLSEEQIQEVQKIEEIPVQVAPSLKLFETEVVDKILQKSDVLAQSLQKLQEQFDKQEKEISQKVIEAKAEAKEQGFNEGYQKAKQELETQINSQKELYSLSIKRIDEHISNAKNHIINLEKELSSIALDIAKEVITNEVNTNSAKIATSLARNLLQNLAENTQVTLKVFPGDLEELKETLQDLNNVSIQGDPAIAKGGVIILSNEGNIDGDIYMRFEALKKSILESRF</sequence>
<dbReference type="NCBIfam" id="NF005196">
    <property type="entry name" value="PRK06669.1-1"/>
    <property type="match status" value="1"/>
</dbReference>
<keyword evidence="14" id="KW-1185">Reference proteome</keyword>
<evidence type="ECO:0000313" key="13">
    <source>
        <dbReference type="EMBL" id="MCL9818670.1"/>
    </source>
</evidence>
<dbReference type="Proteomes" id="UP001057522">
    <property type="component" value="Unassembled WGS sequence"/>
</dbReference>
<dbReference type="InterPro" id="IPR051472">
    <property type="entry name" value="T3SS_Stator/FliH"/>
</dbReference>
<organism evidence="13 14">
    <name type="scientific">Helicobacter colisuis</name>
    <dbReference type="NCBI Taxonomy" id="2949739"/>
    <lineage>
        <taxon>Bacteria</taxon>
        <taxon>Pseudomonadati</taxon>
        <taxon>Campylobacterota</taxon>
        <taxon>Epsilonproteobacteria</taxon>
        <taxon>Campylobacterales</taxon>
        <taxon>Helicobacteraceae</taxon>
        <taxon>Helicobacter</taxon>
    </lineage>
</organism>
<accession>A0ABT0TSK4</accession>
<evidence type="ECO:0000256" key="3">
    <source>
        <dbReference type="ARBA" id="ARBA00006602"/>
    </source>
</evidence>
<feature type="compositionally biased region" description="Polar residues" evidence="11">
    <location>
        <begin position="52"/>
        <end position="62"/>
    </location>
</feature>
<name>A0ABT0TSK4_9HELI</name>
<protein>
    <recommendedName>
        <fullName evidence="4">Flagellar assembly protein FliH</fullName>
    </recommendedName>
</protein>
<comment type="function">
    <text evidence="1">Needed for flagellar regrowth and assembly.</text>
</comment>
<dbReference type="PANTHER" id="PTHR34982">
    <property type="entry name" value="YOP PROTEINS TRANSLOCATION PROTEIN L"/>
    <property type="match status" value="1"/>
</dbReference>
<dbReference type="SUPFAM" id="SSF160527">
    <property type="entry name" value="V-type ATPase subunit E-like"/>
    <property type="match status" value="1"/>
</dbReference>
<evidence type="ECO:0000259" key="12">
    <source>
        <dbReference type="Pfam" id="PF02108"/>
    </source>
</evidence>
<dbReference type="EMBL" id="JAMOKX010000001">
    <property type="protein sequence ID" value="MCL9818670.1"/>
    <property type="molecule type" value="Genomic_DNA"/>
</dbReference>
<evidence type="ECO:0000256" key="1">
    <source>
        <dbReference type="ARBA" id="ARBA00003041"/>
    </source>
</evidence>
<dbReference type="PRINTS" id="PR01003">
    <property type="entry name" value="FLGFLIH"/>
</dbReference>
<evidence type="ECO:0000256" key="5">
    <source>
        <dbReference type="ARBA" id="ARBA00022448"/>
    </source>
</evidence>
<feature type="compositionally biased region" description="Basic and acidic residues" evidence="11">
    <location>
        <begin position="39"/>
        <end position="50"/>
    </location>
</feature>
<dbReference type="Pfam" id="PF02108">
    <property type="entry name" value="FliH"/>
    <property type="match status" value="1"/>
</dbReference>
<dbReference type="InterPro" id="IPR018035">
    <property type="entry name" value="Flagellar_FliH/T3SS_HrpE"/>
</dbReference>
<reference evidence="13" key="1">
    <citation type="submission" date="2022-06" db="EMBL/GenBank/DDBJ databases">
        <title>Helicobacter colisuis sp. nov.</title>
        <authorList>
            <person name="Papic B."/>
            <person name="Gruntar I."/>
        </authorList>
    </citation>
    <scope>NUCLEOTIDE SEQUENCE</scope>
    <source>
        <strain evidence="13">11154-15</strain>
    </source>
</reference>
<comment type="caution">
    <text evidence="13">The sequence shown here is derived from an EMBL/GenBank/DDBJ whole genome shotgun (WGS) entry which is preliminary data.</text>
</comment>
<evidence type="ECO:0000256" key="2">
    <source>
        <dbReference type="ARBA" id="ARBA00004496"/>
    </source>
</evidence>
<keyword evidence="9" id="KW-1006">Bacterial flagellum protein export</keyword>
<evidence type="ECO:0000256" key="4">
    <source>
        <dbReference type="ARBA" id="ARBA00016507"/>
    </source>
</evidence>
<gene>
    <name evidence="13" type="ORF">NCR95_00525</name>
</gene>
<evidence type="ECO:0000256" key="8">
    <source>
        <dbReference type="ARBA" id="ARBA00022927"/>
    </source>
</evidence>
<comment type="subcellular location">
    <subcellularLocation>
        <location evidence="2">Cytoplasm</location>
    </subcellularLocation>
</comment>
<dbReference type="PANTHER" id="PTHR34982:SF1">
    <property type="entry name" value="FLAGELLAR ASSEMBLY PROTEIN FLIH"/>
    <property type="match status" value="1"/>
</dbReference>
<keyword evidence="10" id="KW-0175">Coiled coil</keyword>
<evidence type="ECO:0000256" key="10">
    <source>
        <dbReference type="SAM" id="Coils"/>
    </source>
</evidence>
<evidence type="ECO:0000256" key="11">
    <source>
        <dbReference type="SAM" id="MobiDB-lite"/>
    </source>
</evidence>
<keyword evidence="7" id="KW-1005">Bacterial flagellum biogenesis</keyword>